<keyword evidence="3" id="KW-0645">Protease</keyword>
<sequence length="264" mass="30203">MGNSELVSSRFKGRKKALCIGINYFGQPKELRSCINDAEHVRAFLIQYYDFKYEDIVILADDRENPRQQPTRRNIIDAMYWLVKDARPNDSLFFQYSGHGGQIKDLDGDEVDGMHEVIYPVDFRNRGHIVDDEMHRIMVKSLPPGCRLTCCHSGTILDLPYIYSPNGRLQSEKITLQAERLKAAPADVISFSACEDGQKSVDTFKRGLAVGVMSYAFIKSLTKNPNQTYQHLLSDLRNISYPKYTQKAQLSSSHPIDTRWKFAI</sequence>
<keyword evidence="3" id="KW-0788">Thiol protease</keyword>
<protein>
    <submittedName>
        <fullName evidence="5">Peptidase C14</fullName>
    </submittedName>
</protein>
<dbReference type="InterPro" id="IPR029030">
    <property type="entry name" value="Caspase-like_dom_sf"/>
</dbReference>
<name>A0A4S8LCZ1_DENBC</name>
<dbReference type="OrthoDB" id="3223806at2759"/>
<dbReference type="Pfam" id="PF00656">
    <property type="entry name" value="Peptidase_C14"/>
    <property type="match status" value="1"/>
</dbReference>
<evidence type="ECO:0000256" key="3">
    <source>
        <dbReference type="ARBA" id="ARBA00022807"/>
    </source>
</evidence>
<reference evidence="5 6" key="1">
    <citation type="journal article" date="2019" name="Nat. Ecol. Evol.">
        <title>Megaphylogeny resolves global patterns of mushroom evolution.</title>
        <authorList>
            <person name="Varga T."/>
            <person name="Krizsan K."/>
            <person name="Foldi C."/>
            <person name="Dima B."/>
            <person name="Sanchez-Garcia M."/>
            <person name="Sanchez-Ramirez S."/>
            <person name="Szollosi G.J."/>
            <person name="Szarkandi J.G."/>
            <person name="Papp V."/>
            <person name="Albert L."/>
            <person name="Andreopoulos W."/>
            <person name="Angelini C."/>
            <person name="Antonin V."/>
            <person name="Barry K.W."/>
            <person name="Bougher N.L."/>
            <person name="Buchanan P."/>
            <person name="Buyck B."/>
            <person name="Bense V."/>
            <person name="Catcheside P."/>
            <person name="Chovatia M."/>
            <person name="Cooper J."/>
            <person name="Damon W."/>
            <person name="Desjardin D."/>
            <person name="Finy P."/>
            <person name="Geml J."/>
            <person name="Haridas S."/>
            <person name="Hughes K."/>
            <person name="Justo A."/>
            <person name="Karasinski D."/>
            <person name="Kautmanova I."/>
            <person name="Kiss B."/>
            <person name="Kocsube S."/>
            <person name="Kotiranta H."/>
            <person name="LaButti K.M."/>
            <person name="Lechner B.E."/>
            <person name="Liimatainen K."/>
            <person name="Lipzen A."/>
            <person name="Lukacs Z."/>
            <person name="Mihaltcheva S."/>
            <person name="Morgado L.N."/>
            <person name="Niskanen T."/>
            <person name="Noordeloos M.E."/>
            <person name="Ohm R.A."/>
            <person name="Ortiz-Santana B."/>
            <person name="Ovrebo C."/>
            <person name="Racz N."/>
            <person name="Riley R."/>
            <person name="Savchenko A."/>
            <person name="Shiryaev A."/>
            <person name="Soop K."/>
            <person name="Spirin V."/>
            <person name="Szebenyi C."/>
            <person name="Tomsovsky M."/>
            <person name="Tulloss R.E."/>
            <person name="Uehling J."/>
            <person name="Grigoriev I.V."/>
            <person name="Vagvolgyi C."/>
            <person name="Papp T."/>
            <person name="Martin F.M."/>
            <person name="Miettinen O."/>
            <person name="Hibbett D.S."/>
            <person name="Nagy L.G."/>
        </authorList>
    </citation>
    <scope>NUCLEOTIDE SEQUENCE [LARGE SCALE GENOMIC DNA]</scope>
    <source>
        <strain evidence="5 6">CBS 962.96</strain>
    </source>
</reference>
<dbReference type="Proteomes" id="UP000297245">
    <property type="component" value="Unassembled WGS sequence"/>
</dbReference>
<feature type="domain" description="Peptidase C14 caspase" evidence="4">
    <location>
        <begin position="14"/>
        <end position="254"/>
    </location>
</feature>
<dbReference type="Gene3D" id="3.40.50.12660">
    <property type="match status" value="1"/>
</dbReference>
<dbReference type="InterPro" id="IPR011600">
    <property type="entry name" value="Pept_C14_caspase"/>
</dbReference>
<evidence type="ECO:0000256" key="1">
    <source>
        <dbReference type="ARBA" id="ARBA00009005"/>
    </source>
</evidence>
<dbReference type="EMBL" id="ML179491">
    <property type="protein sequence ID" value="THU86580.1"/>
    <property type="molecule type" value="Genomic_DNA"/>
</dbReference>
<dbReference type="InterPro" id="IPR050452">
    <property type="entry name" value="Metacaspase"/>
</dbReference>
<dbReference type="AlphaFoldDB" id="A0A4S8LCZ1"/>
<evidence type="ECO:0000313" key="6">
    <source>
        <dbReference type="Proteomes" id="UP000297245"/>
    </source>
</evidence>
<comment type="similarity">
    <text evidence="1">Belongs to the peptidase C14B family.</text>
</comment>
<dbReference type="SUPFAM" id="SSF52129">
    <property type="entry name" value="Caspase-like"/>
    <property type="match status" value="1"/>
</dbReference>
<dbReference type="PANTHER" id="PTHR48104:SF30">
    <property type="entry name" value="METACASPASE-1"/>
    <property type="match status" value="1"/>
</dbReference>
<accession>A0A4S8LCZ1</accession>
<proteinExistence type="inferred from homology"/>
<keyword evidence="6" id="KW-1185">Reference proteome</keyword>
<evidence type="ECO:0000313" key="5">
    <source>
        <dbReference type="EMBL" id="THU86580.1"/>
    </source>
</evidence>
<dbReference type="GO" id="GO:0004197">
    <property type="term" value="F:cysteine-type endopeptidase activity"/>
    <property type="evidence" value="ECO:0007669"/>
    <property type="project" value="InterPro"/>
</dbReference>
<dbReference type="GO" id="GO:0006915">
    <property type="term" value="P:apoptotic process"/>
    <property type="evidence" value="ECO:0007669"/>
    <property type="project" value="UniProtKB-KW"/>
</dbReference>
<evidence type="ECO:0000259" key="4">
    <source>
        <dbReference type="Pfam" id="PF00656"/>
    </source>
</evidence>
<keyword evidence="2" id="KW-0053">Apoptosis</keyword>
<evidence type="ECO:0000256" key="2">
    <source>
        <dbReference type="ARBA" id="ARBA00022703"/>
    </source>
</evidence>
<keyword evidence="3" id="KW-0378">Hydrolase</keyword>
<dbReference type="GO" id="GO:0005737">
    <property type="term" value="C:cytoplasm"/>
    <property type="evidence" value="ECO:0007669"/>
    <property type="project" value="TreeGrafter"/>
</dbReference>
<organism evidence="5 6">
    <name type="scientific">Dendrothele bispora (strain CBS 962.96)</name>
    <dbReference type="NCBI Taxonomy" id="1314807"/>
    <lineage>
        <taxon>Eukaryota</taxon>
        <taxon>Fungi</taxon>
        <taxon>Dikarya</taxon>
        <taxon>Basidiomycota</taxon>
        <taxon>Agaricomycotina</taxon>
        <taxon>Agaricomycetes</taxon>
        <taxon>Agaricomycetidae</taxon>
        <taxon>Agaricales</taxon>
        <taxon>Agaricales incertae sedis</taxon>
        <taxon>Dendrothele</taxon>
    </lineage>
</organism>
<dbReference type="GO" id="GO:0006508">
    <property type="term" value="P:proteolysis"/>
    <property type="evidence" value="ECO:0007669"/>
    <property type="project" value="InterPro"/>
</dbReference>
<gene>
    <name evidence="5" type="ORF">K435DRAFT_822083</name>
</gene>
<dbReference type="PANTHER" id="PTHR48104">
    <property type="entry name" value="METACASPASE-4"/>
    <property type="match status" value="1"/>
</dbReference>